<organism evidence="3 4">
    <name type="scientific">Clostridium perfringens</name>
    <dbReference type="NCBI Taxonomy" id="1502"/>
    <lineage>
        <taxon>Bacteria</taxon>
        <taxon>Bacillati</taxon>
        <taxon>Bacillota</taxon>
        <taxon>Clostridia</taxon>
        <taxon>Eubacteriales</taxon>
        <taxon>Clostridiaceae</taxon>
        <taxon>Clostridium</taxon>
    </lineage>
</organism>
<dbReference type="PANTHER" id="PTHR30461">
    <property type="entry name" value="DNA-INVERTASE FROM LAMBDOID PROPHAGE"/>
    <property type="match status" value="1"/>
</dbReference>
<dbReference type="SMART" id="SM00857">
    <property type="entry name" value="Resolvase"/>
    <property type="match status" value="1"/>
</dbReference>
<evidence type="ECO:0000256" key="2">
    <source>
        <dbReference type="ARBA" id="ARBA00023172"/>
    </source>
</evidence>
<dbReference type="CDD" id="cd03768">
    <property type="entry name" value="SR_ResInv"/>
    <property type="match status" value="1"/>
</dbReference>
<accession>A0A127EIE0</accession>
<dbReference type="AlphaFoldDB" id="A0A127EIE0"/>
<dbReference type="InterPro" id="IPR006119">
    <property type="entry name" value="Resolv_N"/>
</dbReference>
<dbReference type="Gene3D" id="3.40.50.1390">
    <property type="entry name" value="Resolvase, N-terminal catalytic domain"/>
    <property type="match status" value="1"/>
</dbReference>
<dbReference type="PATRIC" id="fig|1502.177.peg.1680"/>
<gene>
    <name evidence="3" type="ORF">JFP838_08205</name>
</gene>
<keyword evidence="1" id="KW-0238">DNA-binding</keyword>
<dbReference type="InterPro" id="IPR036162">
    <property type="entry name" value="Resolvase-like_N_sf"/>
</dbReference>
<dbReference type="PROSITE" id="PS51736">
    <property type="entry name" value="RECOMBINASES_3"/>
    <property type="match status" value="1"/>
</dbReference>
<dbReference type="EMBL" id="CP010994">
    <property type="protein sequence ID" value="AMN35730.1"/>
    <property type="molecule type" value="Genomic_DNA"/>
</dbReference>
<dbReference type="InterPro" id="IPR050639">
    <property type="entry name" value="SSR_resolvase"/>
</dbReference>
<dbReference type="SUPFAM" id="SSF53041">
    <property type="entry name" value="Resolvase-like"/>
    <property type="match status" value="1"/>
</dbReference>
<dbReference type="Proteomes" id="UP000070260">
    <property type="component" value="Chromosome"/>
</dbReference>
<proteinExistence type="predicted"/>
<protein>
    <submittedName>
        <fullName evidence="3">Resolvase</fullName>
    </submittedName>
</protein>
<dbReference type="PANTHER" id="PTHR30461:SF2">
    <property type="entry name" value="SERINE RECOMBINASE PINE-RELATED"/>
    <property type="match status" value="1"/>
</dbReference>
<evidence type="ECO:0000313" key="4">
    <source>
        <dbReference type="Proteomes" id="UP000070260"/>
    </source>
</evidence>
<keyword evidence="2" id="KW-0233">DNA recombination</keyword>
<dbReference type="GO" id="GO:0003677">
    <property type="term" value="F:DNA binding"/>
    <property type="evidence" value="ECO:0007669"/>
    <property type="project" value="UniProtKB-KW"/>
</dbReference>
<dbReference type="RefSeq" id="WP_061428052.1">
    <property type="nucleotide sequence ID" value="NZ_CATNZO010000001.1"/>
</dbReference>
<sequence length="198" mass="22442">MSKVYGYLRCSTDETKQDISRQERDIRSLVDKVDCIFKEYESGTKENREALNTLLDTVQEGDTIVCTEVSRITRSTKQLINIIQFAEDKKLKLIMGTFILDCTGKELDPMAKAMLQMMGVFAELERDMISARVKSGMANAKAKGKTIGRPTLTIESVPAKVKDIYKLYKNKSITKTDYAKMCDVSRPTLDKYLKIIEG</sequence>
<name>A0A127EIE0_CLOPF</name>
<dbReference type="OrthoDB" id="9797501at2"/>
<reference evidence="3 4" key="1">
    <citation type="journal article" date="2016" name="PLoS ONE">
        <title>Plasmid Characterization and Chromosome Analysis of Two netF+ Clostridium perfringens Isolates Associated with Foal and Canine Necrotizing Enteritis.</title>
        <authorList>
            <person name="Mehdizadeh Gohari I."/>
            <person name="Kropinski A.M."/>
            <person name="Weese S.J."/>
            <person name="Parreira V.R."/>
            <person name="Whitehead A.E."/>
            <person name="Boerlin P."/>
            <person name="Prescott J.F."/>
        </authorList>
    </citation>
    <scope>NUCLEOTIDE SEQUENCE [LARGE SCALE GENOMIC DNA]</scope>
    <source>
        <strain evidence="3 4">JP838</strain>
    </source>
</reference>
<dbReference type="GO" id="GO:0000150">
    <property type="term" value="F:DNA strand exchange activity"/>
    <property type="evidence" value="ECO:0007669"/>
    <property type="project" value="InterPro"/>
</dbReference>
<dbReference type="Pfam" id="PF00239">
    <property type="entry name" value="Resolvase"/>
    <property type="match status" value="1"/>
</dbReference>
<evidence type="ECO:0000313" key="3">
    <source>
        <dbReference type="EMBL" id="AMN35730.1"/>
    </source>
</evidence>
<evidence type="ECO:0000256" key="1">
    <source>
        <dbReference type="ARBA" id="ARBA00023125"/>
    </source>
</evidence>